<gene>
    <name evidence="3" type="ORF">I303_04936</name>
    <name evidence="4" type="ORF">I303_105620</name>
</gene>
<name>A0A1A6A1Y9_9TREE</name>
<keyword evidence="2" id="KW-0812">Transmembrane</keyword>
<proteinExistence type="predicted"/>
<reference evidence="4" key="3">
    <citation type="submission" date="2024-02" db="EMBL/GenBank/DDBJ databases">
        <title>Comparative genomics of Cryptococcus and Kwoniella reveals pathogenesis evolution and contrasting modes of karyotype evolution via chromosome fusion or intercentromeric recombination.</title>
        <authorList>
            <person name="Coelho M.A."/>
            <person name="David-Palma M."/>
            <person name="Shea T."/>
            <person name="Bowers K."/>
            <person name="McGinley-Smith S."/>
            <person name="Mohammad A.W."/>
            <person name="Gnirke A."/>
            <person name="Yurkov A.M."/>
            <person name="Nowrousian M."/>
            <person name="Sun S."/>
            <person name="Cuomo C.A."/>
            <person name="Heitman J."/>
        </authorList>
    </citation>
    <scope>NUCLEOTIDE SEQUENCE</scope>
    <source>
        <strain evidence="4">CBS 10117</strain>
    </source>
</reference>
<dbReference type="GeneID" id="28968635"/>
<dbReference type="AlphaFoldDB" id="A0A1A6A1Y9"/>
<feature type="transmembrane region" description="Helical" evidence="2">
    <location>
        <begin position="139"/>
        <end position="158"/>
    </location>
</feature>
<dbReference type="OrthoDB" id="202545at2759"/>
<feature type="compositionally biased region" description="Polar residues" evidence="1">
    <location>
        <begin position="18"/>
        <end position="30"/>
    </location>
</feature>
<evidence type="ECO:0008006" key="6">
    <source>
        <dbReference type="Google" id="ProtNLM"/>
    </source>
</evidence>
<dbReference type="RefSeq" id="XP_018261922.1">
    <property type="nucleotide sequence ID" value="XM_018408231.1"/>
</dbReference>
<dbReference type="SUPFAM" id="SSF53474">
    <property type="entry name" value="alpha/beta-Hydrolases"/>
    <property type="match status" value="1"/>
</dbReference>
<feature type="region of interest" description="Disordered" evidence="1">
    <location>
        <begin position="1"/>
        <end position="43"/>
    </location>
</feature>
<dbReference type="KEGG" id="kdj:28968635"/>
<dbReference type="EMBL" id="CP144535">
    <property type="protein sequence ID" value="WWC63021.1"/>
    <property type="molecule type" value="Genomic_DNA"/>
</dbReference>
<feature type="compositionally biased region" description="Basic and acidic residues" evidence="1">
    <location>
        <begin position="402"/>
        <end position="418"/>
    </location>
</feature>
<protein>
    <recommendedName>
        <fullName evidence="6">DUF676 domain-containing protein</fullName>
    </recommendedName>
</protein>
<accession>A0A1A6A1Y9</accession>
<dbReference type="STRING" id="1296121.A0A1A6A1Y9"/>
<keyword evidence="2" id="KW-0472">Membrane</keyword>
<evidence type="ECO:0000256" key="1">
    <source>
        <dbReference type="SAM" id="MobiDB-lite"/>
    </source>
</evidence>
<keyword evidence="2" id="KW-1133">Transmembrane helix</keyword>
<sequence length="434" mass="48573">MSSYQPHESSPLIHTPIMPQSASHSPSPSGTPNPNINVPAPAPTPGEVQSKVQVYDVSIFDPQNSTPVIFKDDSPLTMLWKDFWILVKNADTILWILSPAPRPGRDVTNKGIILQGILIFGSLILTTFCFFSFFVGFPFPWMCVLSIVIWCGAFNLWAGRERITYQNVPGSDKDDKEVWLFVNGIGTSKSGLKLILDTFYRLFGRRVMGVHNRTFGIWFDLIECMLQRDLLWQTTDTREGYNIISQHIADGTKEKIVLLAHSQGGIIMSAWADQLLADFSHAQLEKVEIYTFASAANHFSIPESGHGPAFGHVEHFVNEWDYVSAIGLLTFAPPPPADLPVNSDTVPHLSGRFAGRIFKRLRTTGHLLNTHYLSANNSILDDPAVRRHSKLASYLLSPNERTAQEERNRAEKELRDQAQARQDQPIAGPSSRRV</sequence>
<evidence type="ECO:0000313" key="5">
    <source>
        <dbReference type="Proteomes" id="UP000078595"/>
    </source>
</evidence>
<evidence type="ECO:0000313" key="4">
    <source>
        <dbReference type="EMBL" id="WWC63021.1"/>
    </source>
</evidence>
<evidence type="ECO:0000256" key="2">
    <source>
        <dbReference type="SAM" id="Phobius"/>
    </source>
</evidence>
<dbReference type="InterPro" id="IPR029058">
    <property type="entry name" value="AB_hydrolase_fold"/>
</dbReference>
<feature type="region of interest" description="Disordered" evidence="1">
    <location>
        <begin position="398"/>
        <end position="434"/>
    </location>
</feature>
<dbReference type="VEuPathDB" id="FungiDB:I303_04936"/>
<dbReference type="PANTHER" id="PTHR42044:SF2">
    <property type="entry name" value="DUF676 DOMAIN-CONTAINING PROTEIN"/>
    <property type="match status" value="1"/>
</dbReference>
<dbReference type="Proteomes" id="UP000078595">
    <property type="component" value="Chromosome 6"/>
</dbReference>
<organism evidence="3">
    <name type="scientific">Kwoniella dejecticola CBS 10117</name>
    <dbReference type="NCBI Taxonomy" id="1296121"/>
    <lineage>
        <taxon>Eukaryota</taxon>
        <taxon>Fungi</taxon>
        <taxon>Dikarya</taxon>
        <taxon>Basidiomycota</taxon>
        <taxon>Agaricomycotina</taxon>
        <taxon>Tremellomycetes</taxon>
        <taxon>Tremellales</taxon>
        <taxon>Cryptococcaceae</taxon>
        <taxon>Kwoniella</taxon>
    </lineage>
</organism>
<reference evidence="4" key="2">
    <citation type="submission" date="2013-07" db="EMBL/GenBank/DDBJ databases">
        <authorList>
            <consortium name="The Broad Institute Genome Sequencing Platform"/>
            <person name="Cuomo C."/>
            <person name="Litvintseva A."/>
            <person name="Chen Y."/>
            <person name="Heitman J."/>
            <person name="Sun S."/>
            <person name="Springer D."/>
            <person name="Dromer F."/>
            <person name="Young S.K."/>
            <person name="Zeng Q."/>
            <person name="Gargeya S."/>
            <person name="Fitzgerald M."/>
            <person name="Abouelleil A."/>
            <person name="Alvarado L."/>
            <person name="Berlin A.M."/>
            <person name="Chapman S.B."/>
            <person name="Dewar J."/>
            <person name="Goldberg J."/>
            <person name="Griggs A."/>
            <person name="Gujja S."/>
            <person name="Hansen M."/>
            <person name="Howarth C."/>
            <person name="Imamovic A."/>
            <person name="Larimer J."/>
            <person name="McCowan C."/>
            <person name="Murphy C."/>
            <person name="Pearson M."/>
            <person name="Priest M."/>
            <person name="Roberts A."/>
            <person name="Saif S."/>
            <person name="Shea T."/>
            <person name="Sykes S."/>
            <person name="Wortman J."/>
            <person name="Nusbaum C."/>
            <person name="Birren B."/>
        </authorList>
    </citation>
    <scope>NUCLEOTIDE SEQUENCE</scope>
    <source>
        <strain evidence="4">CBS 10117</strain>
    </source>
</reference>
<evidence type="ECO:0000313" key="3">
    <source>
        <dbReference type="EMBL" id="OBR84080.1"/>
    </source>
</evidence>
<keyword evidence="5" id="KW-1185">Reference proteome</keyword>
<feature type="transmembrane region" description="Helical" evidence="2">
    <location>
        <begin position="112"/>
        <end position="133"/>
    </location>
</feature>
<dbReference type="PANTHER" id="PTHR42044">
    <property type="entry name" value="DUF676 DOMAIN-CONTAINING PROTEIN-RELATED"/>
    <property type="match status" value="1"/>
</dbReference>
<dbReference type="EMBL" id="KI894032">
    <property type="protein sequence ID" value="OBR84080.1"/>
    <property type="molecule type" value="Genomic_DNA"/>
</dbReference>
<reference evidence="3" key="1">
    <citation type="submission" date="2013-07" db="EMBL/GenBank/DDBJ databases">
        <title>The Genome Sequence of Cryptococcus dejecticola CBS10117.</title>
        <authorList>
            <consortium name="The Broad Institute Genome Sequencing Platform"/>
            <person name="Cuomo C."/>
            <person name="Litvintseva A."/>
            <person name="Chen Y."/>
            <person name="Heitman J."/>
            <person name="Sun S."/>
            <person name="Springer D."/>
            <person name="Dromer F."/>
            <person name="Young S.K."/>
            <person name="Zeng Q."/>
            <person name="Gargeya S."/>
            <person name="Fitzgerald M."/>
            <person name="Abouelleil A."/>
            <person name="Alvarado L."/>
            <person name="Berlin A.M."/>
            <person name="Chapman S.B."/>
            <person name="Dewar J."/>
            <person name="Goldberg J."/>
            <person name="Griggs A."/>
            <person name="Gujja S."/>
            <person name="Hansen M."/>
            <person name="Howarth C."/>
            <person name="Imamovic A."/>
            <person name="Larimer J."/>
            <person name="McCowan C."/>
            <person name="Murphy C."/>
            <person name="Pearson M."/>
            <person name="Priest M."/>
            <person name="Roberts A."/>
            <person name="Saif S."/>
            <person name="Shea T."/>
            <person name="Sykes S."/>
            <person name="Wortman J."/>
            <person name="Nusbaum C."/>
            <person name="Birren B."/>
        </authorList>
    </citation>
    <scope>NUCLEOTIDE SEQUENCE [LARGE SCALE GENOMIC DNA]</scope>
    <source>
        <strain evidence="3">CBS 10117</strain>
    </source>
</reference>